<reference evidence="1" key="1">
    <citation type="submission" date="2023-10" db="EMBL/GenBank/DDBJ databases">
        <authorList>
            <person name="Chen Y."/>
            <person name="Shah S."/>
            <person name="Dougan E. K."/>
            <person name="Thang M."/>
            <person name="Chan C."/>
        </authorList>
    </citation>
    <scope>NUCLEOTIDE SEQUENCE [LARGE SCALE GENOMIC DNA]</scope>
</reference>
<dbReference type="EMBL" id="CAUYUJ010005371">
    <property type="protein sequence ID" value="CAK0813409.1"/>
    <property type="molecule type" value="Genomic_DNA"/>
</dbReference>
<keyword evidence="2" id="KW-1185">Reference proteome</keyword>
<accession>A0ABN9R6S5</accession>
<gene>
    <name evidence="1" type="ORF">PCOR1329_LOCUS17347</name>
</gene>
<dbReference type="Proteomes" id="UP001189429">
    <property type="component" value="Unassembled WGS sequence"/>
</dbReference>
<organism evidence="1 2">
    <name type="scientific">Prorocentrum cordatum</name>
    <dbReference type="NCBI Taxonomy" id="2364126"/>
    <lineage>
        <taxon>Eukaryota</taxon>
        <taxon>Sar</taxon>
        <taxon>Alveolata</taxon>
        <taxon>Dinophyceae</taxon>
        <taxon>Prorocentrales</taxon>
        <taxon>Prorocentraceae</taxon>
        <taxon>Prorocentrum</taxon>
    </lineage>
</organism>
<proteinExistence type="predicted"/>
<comment type="caution">
    <text evidence="1">The sequence shown here is derived from an EMBL/GenBank/DDBJ whole genome shotgun (WGS) entry which is preliminary data.</text>
</comment>
<evidence type="ECO:0000313" key="1">
    <source>
        <dbReference type="EMBL" id="CAK0813409.1"/>
    </source>
</evidence>
<protein>
    <submittedName>
        <fullName evidence="1">Uncharacterized protein</fullName>
    </submittedName>
</protein>
<sequence length="476" mass="52026">MTEFTKAGSSLSAGLGQAFAEATTCFFKPDGFHFQDGGMALDLDGDSFRLFAKVGVVLQDGGAHKTVWQARGDSASKFCVLCKNICTPDSKVVEEDGSAMLRCNQIHLDELVASTDHELRANARYLERMSRTLSNDESVALQQALGLTFAKRGLLLDRALDRLVNPTKVFMHDYMHALFVDGVVNLVTCLTFEAFISAGLNGVWESFSEFLAHWAVLRPMGAANAACDAMISCVRLSELVVATSRIDVSPARLLGCVHKFLESFTAAFGYECLTPKCHWLLHLPEILEKNGRRLNCAVLEKKHRMPKRCATELANISGSASKSLLSERFAHHLSAIASHSFDCDVGLVQGRKAPKKSRQLIMDALGLEGDDIPVNVGKDSRFSQPGLCAQGDAVLLNGPDGILAARVKLRFEVSEEAVSMMEVMEFSQRIRGTAKAVWRLSESPLQCWETKAILAAVEHCVYADGTVGTILPFEFS</sequence>
<name>A0ABN9R6S5_9DINO</name>
<evidence type="ECO:0000313" key="2">
    <source>
        <dbReference type="Proteomes" id="UP001189429"/>
    </source>
</evidence>